<feature type="chain" id="PRO_5004343024" description="Bifunctional inhibitor/plant lipid transfer protein/seed storage helical domain-containing protein" evidence="1">
    <location>
        <begin position="25"/>
        <end position="86"/>
    </location>
</feature>
<feature type="signal peptide" evidence="1">
    <location>
        <begin position="1"/>
        <end position="24"/>
    </location>
</feature>
<dbReference type="Proteomes" id="UP000029121">
    <property type="component" value="Unassembled WGS sequence"/>
</dbReference>
<organism evidence="2 3">
    <name type="scientific">Capsella rubella</name>
    <dbReference type="NCBI Taxonomy" id="81985"/>
    <lineage>
        <taxon>Eukaryota</taxon>
        <taxon>Viridiplantae</taxon>
        <taxon>Streptophyta</taxon>
        <taxon>Embryophyta</taxon>
        <taxon>Tracheophyta</taxon>
        <taxon>Spermatophyta</taxon>
        <taxon>Magnoliopsida</taxon>
        <taxon>eudicotyledons</taxon>
        <taxon>Gunneridae</taxon>
        <taxon>Pentapetalae</taxon>
        <taxon>rosids</taxon>
        <taxon>malvids</taxon>
        <taxon>Brassicales</taxon>
        <taxon>Brassicaceae</taxon>
        <taxon>Camelineae</taxon>
        <taxon>Capsella</taxon>
    </lineage>
</organism>
<reference evidence="3" key="1">
    <citation type="journal article" date="2013" name="Nat. Genet.">
        <title>The Capsella rubella genome and the genomic consequences of rapid mating system evolution.</title>
        <authorList>
            <person name="Slotte T."/>
            <person name="Hazzouri K.M."/>
            <person name="Agren J.A."/>
            <person name="Koenig D."/>
            <person name="Maumus F."/>
            <person name="Guo Y.L."/>
            <person name="Steige K."/>
            <person name="Platts A.E."/>
            <person name="Escobar J.S."/>
            <person name="Newman L.K."/>
            <person name="Wang W."/>
            <person name="Mandakova T."/>
            <person name="Vello E."/>
            <person name="Smith L.M."/>
            <person name="Henz S.R."/>
            <person name="Steffen J."/>
            <person name="Takuno S."/>
            <person name="Brandvain Y."/>
            <person name="Coop G."/>
            <person name="Andolfatto P."/>
            <person name="Hu T.T."/>
            <person name="Blanchette M."/>
            <person name="Clark R.M."/>
            <person name="Quesneville H."/>
            <person name="Nordborg M."/>
            <person name="Gaut B.S."/>
            <person name="Lysak M.A."/>
            <person name="Jenkins J."/>
            <person name="Grimwood J."/>
            <person name="Chapman J."/>
            <person name="Prochnik S."/>
            <person name="Shu S."/>
            <person name="Rokhsar D."/>
            <person name="Schmutz J."/>
            <person name="Weigel D."/>
            <person name="Wright S.I."/>
        </authorList>
    </citation>
    <scope>NUCLEOTIDE SEQUENCE [LARGE SCALE GENOMIC DNA]</scope>
    <source>
        <strain evidence="3">cv. Monte Gargano</strain>
    </source>
</reference>
<dbReference type="STRING" id="81985.R0HDT1"/>
<sequence>MKFTTLTLLVLVTILQLSPTLIRATIANGPIEEKVTCVLMDVFWPLMVEHIPCLCQFIKGEWSRALFDSPGSHKTYKLCNIPQPKC</sequence>
<proteinExistence type="predicted"/>
<accession>R0HDT1</accession>
<keyword evidence="3" id="KW-1185">Reference proteome</keyword>
<gene>
    <name evidence="2" type="ORF">CARUB_v10018479mg</name>
</gene>
<keyword evidence="1" id="KW-0732">Signal</keyword>
<dbReference type="EMBL" id="KB870809">
    <property type="protein sequence ID" value="EOA23190.1"/>
    <property type="molecule type" value="Genomic_DNA"/>
</dbReference>
<evidence type="ECO:0008006" key="4">
    <source>
        <dbReference type="Google" id="ProtNLM"/>
    </source>
</evidence>
<dbReference type="InterPro" id="IPR036312">
    <property type="entry name" value="Bifun_inhib/LTP/seed_sf"/>
</dbReference>
<dbReference type="Gene3D" id="1.10.110.10">
    <property type="entry name" value="Plant lipid-transfer and hydrophobic proteins"/>
    <property type="match status" value="1"/>
</dbReference>
<evidence type="ECO:0000256" key="1">
    <source>
        <dbReference type="SAM" id="SignalP"/>
    </source>
</evidence>
<protein>
    <recommendedName>
        <fullName evidence="4">Bifunctional inhibitor/plant lipid transfer protein/seed storage helical domain-containing protein</fullName>
    </recommendedName>
</protein>
<evidence type="ECO:0000313" key="3">
    <source>
        <dbReference type="Proteomes" id="UP000029121"/>
    </source>
</evidence>
<evidence type="ECO:0000313" key="2">
    <source>
        <dbReference type="EMBL" id="EOA23190.1"/>
    </source>
</evidence>
<dbReference type="AlphaFoldDB" id="R0HDT1"/>
<name>R0HDT1_9BRAS</name>